<evidence type="ECO:0000313" key="4">
    <source>
        <dbReference type="EMBL" id="MBA8954949.1"/>
    </source>
</evidence>
<evidence type="ECO:0000313" key="5">
    <source>
        <dbReference type="Proteomes" id="UP000572680"/>
    </source>
</evidence>
<keyword evidence="5" id="KW-1185">Reference proteome</keyword>
<gene>
    <name evidence="4" type="ORF">HNR61_006606</name>
</gene>
<dbReference type="PANTHER" id="PTHR24201:SF2">
    <property type="entry name" value="ANKYRIN REPEAT DOMAIN-CONTAINING PROTEIN 42"/>
    <property type="match status" value="1"/>
</dbReference>
<reference evidence="4 5" key="1">
    <citation type="submission" date="2020-08" db="EMBL/GenBank/DDBJ databases">
        <title>Genomic Encyclopedia of Type Strains, Phase IV (KMG-IV): sequencing the most valuable type-strain genomes for metagenomic binning, comparative biology and taxonomic classification.</title>
        <authorList>
            <person name="Goeker M."/>
        </authorList>
    </citation>
    <scope>NUCLEOTIDE SEQUENCE [LARGE SCALE GENOMIC DNA]</scope>
    <source>
        <strain evidence="4 5">DSM 44197</strain>
    </source>
</reference>
<dbReference type="InterPro" id="IPR050776">
    <property type="entry name" value="Ank_Repeat/CDKN_Inhibitor"/>
</dbReference>
<dbReference type="InterPro" id="IPR002110">
    <property type="entry name" value="Ankyrin_rpt"/>
</dbReference>
<dbReference type="SUPFAM" id="SSF48403">
    <property type="entry name" value="Ankyrin repeat"/>
    <property type="match status" value="1"/>
</dbReference>
<dbReference type="PROSITE" id="PS50088">
    <property type="entry name" value="ANK_REPEAT"/>
    <property type="match status" value="1"/>
</dbReference>
<dbReference type="PANTHER" id="PTHR24201">
    <property type="entry name" value="ANK_REP_REGION DOMAIN-CONTAINING PROTEIN"/>
    <property type="match status" value="1"/>
</dbReference>
<feature type="repeat" description="ANK" evidence="3">
    <location>
        <begin position="486"/>
        <end position="519"/>
    </location>
</feature>
<dbReference type="SMART" id="SM00248">
    <property type="entry name" value="ANK"/>
    <property type="match status" value="2"/>
</dbReference>
<evidence type="ECO:0000256" key="1">
    <source>
        <dbReference type="ARBA" id="ARBA00022737"/>
    </source>
</evidence>
<dbReference type="InterPro" id="IPR036770">
    <property type="entry name" value="Ankyrin_rpt-contain_sf"/>
</dbReference>
<dbReference type="RefSeq" id="WP_182846972.1">
    <property type="nucleotide sequence ID" value="NZ_BAAALP010000146.1"/>
</dbReference>
<evidence type="ECO:0000256" key="3">
    <source>
        <dbReference type="PROSITE-ProRule" id="PRU00023"/>
    </source>
</evidence>
<dbReference type="Gene3D" id="1.25.40.20">
    <property type="entry name" value="Ankyrin repeat-containing domain"/>
    <property type="match status" value="1"/>
</dbReference>
<comment type="caution">
    <text evidence="4">The sequence shown here is derived from an EMBL/GenBank/DDBJ whole genome shotgun (WGS) entry which is preliminary data.</text>
</comment>
<dbReference type="Proteomes" id="UP000572680">
    <property type="component" value="Unassembled WGS sequence"/>
</dbReference>
<dbReference type="AlphaFoldDB" id="A0A7W3LV83"/>
<dbReference type="EMBL" id="JACJIA010000010">
    <property type="protein sequence ID" value="MBA8954949.1"/>
    <property type="molecule type" value="Genomic_DNA"/>
</dbReference>
<keyword evidence="2 3" id="KW-0040">ANK repeat</keyword>
<protein>
    <recommendedName>
        <fullName evidence="6">Ankyrin repeat domain-containing protein</fullName>
    </recommendedName>
</protein>
<accession>A0A7W3LV83</accession>
<evidence type="ECO:0008006" key="6">
    <source>
        <dbReference type="Google" id="ProtNLM"/>
    </source>
</evidence>
<evidence type="ECO:0000256" key="2">
    <source>
        <dbReference type="ARBA" id="ARBA00023043"/>
    </source>
</evidence>
<dbReference type="PROSITE" id="PS50297">
    <property type="entry name" value="ANK_REP_REGION"/>
    <property type="match status" value="1"/>
</dbReference>
<organism evidence="4 5">
    <name type="scientific">Actinomadura namibiensis</name>
    <dbReference type="NCBI Taxonomy" id="182080"/>
    <lineage>
        <taxon>Bacteria</taxon>
        <taxon>Bacillati</taxon>
        <taxon>Actinomycetota</taxon>
        <taxon>Actinomycetes</taxon>
        <taxon>Streptosporangiales</taxon>
        <taxon>Thermomonosporaceae</taxon>
        <taxon>Actinomadura</taxon>
    </lineage>
</organism>
<proteinExistence type="predicted"/>
<keyword evidence="1" id="KW-0677">Repeat</keyword>
<name>A0A7W3LV83_ACTNM</name>
<dbReference type="Pfam" id="PF12796">
    <property type="entry name" value="Ank_2"/>
    <property type="match status" value="1"/>
</dbReference>
<sequence>MDNREEMSSWTLVRRYAVPRWMIEQATERRLAGDWAGACAAAHVDVGFDLAEVAGGYGARAAADLEADLRHLAPDLLRWHLPRVLNGRTSVGTLRALVLGRYGDGVLHVVTPPMVDGPQRLRLLFRRKPLRRVPRGHTSIVAEDWSGVRHLWDARSSAGLPAHYGGTGRPPFFHADGTPLAPDELPGTAPDPADTTAHHEWVTLLHERGELEAAFEAAGAVPDFSDEGLPGWARTDPRRLMARLPVDLALLARESRALAERGTTALWISFGWYTGFAVTRESPQDPPRMRVASAYDLRGLDRLPEFSWRRQPDLSLLRAGRITPEELHPLVRDALFPKRPAADGPVGPPGPEAPAPARVRCRGEWHEVRMRDGRFDMPHTAEERQREQAMRAFGGAVTGCFAVREALTGGEGRLPRALRGQRRDLFLRMHNGDTRGVLRLLDMGVDPRVRDGRKRTLLHLLHLVDHEELLPRLLAAGLDLEATDQNGRTPLHLVVGEHGRAPLVRALLDAGARIDVVDESDYSLVDLMERNDRTDLRFLRDRIAAEYPDITAHDYWEYDEDEDPEDEDGE</sequence>